<dbReference type="PANTHER" id="PTHR45453:SF1">
    <property type="entry name" value="PHOSPHATE REGULON SENSOR PROTEIN PHOR"/>
    <property type="match status" value="1"/>
</dbReference>
<gene>
    <name evidence="20" type="ORF">B9Z44_00995</name>
</gene>
<keyword evidence="21" id="KW-1185">Reference proteome</keyword>
<reference evidence="20 21" key="1">
    <citation type="submission" date="2017-04" db="EMBL/GenBank/DDBJ databases">
        <title>Unexpected and diverse lifestyles within the genus Limnohabitans.</title>
        <authorList>
            <person name="Kasalicky V."/>
            <person name="Mehrshad M."/>
            <person name="Andrei S.-A."/>
            <person name="Salcher M."/>
            <person name="Kratochvilova H."/>
            <person name="Simek K."/>
            <person name="Ghai R."/>
        </authorList>
    </citation>
    <scope>NUCLEOTIDE SEQUENCE [LARGE SCALE GENOMIC DNA]</scope>
    <source>
        <strain evidence="20 21">MWH-C5</strain>
    </source>
</reference>
<dbReference type="NCBIfam" id="TIGR02966">
    <property type="entry name" value="phoR_proteo"/>
    <property type="match status" value="1"/>
</dbReference>
<evidence type="ECO:0000256" key="5">
    <source>
        <dbReference type="ARBA" id="ARBA00022448"/>
    </source>
</evidence>
<dbReference type="InterPro" id="IPR004358">
    <property type="entry name" value="Sig_transdc_His_kin-like_C"/>
</dbReference>
<keyword evidence="15" id="KW-0902">Two-component regulatory system</keyword>
<dbReference type="GO" id="GO:0005524">
    <property type="term" value="F:ATP binding"/>
    <property type="evidence" value="ECO:0007669"/>
    <property type="project" value="UniProtKB-KW"/>
</dbReference>
<dbReference type="Pfam" id="PF02518">
    <property type="entry name" value="HATPase_c"/>
    <property type="match status" value="1"/>
</dbReference>
<dbReference type="CDD" id="cd00130">
    <property type="entry name" value="PAS"/>
    <property type="match status" value="1"/>
</dbReference>
<keyword evidence="10 18" id="KW-0812">Transmembrane</keyword>
<keyword evidence="6" id="KW-1003">Cell membrane</keyword>
<dbReference type="InterPro" id="IPR036097">
    <property type="entry name" value="HisK_dim/P_sf"/>
</dbReference>
<dbReference type="PROSITE" id="PS50109">
    <property type="entry name" value="HIS_KIN"/>
    <property type="match status" value="1"/>
</dbReference>
<dbReference type="PRINTS" id="PR00344">
    <property type="entry name" value="BCTRLSENSOR"/>
</dbReference>
<keyword evidence="7" id="KW-0597">Phosphoprotein</keyword>
<evidence type="ECO:0000256" key="9">
    <source>
        <dbReference type="ARBA" id="ARBA00022679"/>
    </source>
</evidence>
<dbReference type="Gene3D" id="3.30.565.10">
    <property type="entry name" value="Histidine kinase-like ATPase, C-terminal domain"/>
    <property type="match status" value="1"/>
</dbReference>
<dbReference type="InterPro" id="IPR005467">
    <property type="entry name" value="His_kinase_dom"/>
</dbReference>
<evidence type="ECO:0000259" key="19">
    <source>
        <dbReference type="PROSITE" id="PS50109"/>
    </source>
</evidence>
<dbReference type="GO" id="GO:0006817">
    <property type="term" value="P:phosphate ion transport"/>
    <property type="evidence" value="ECO:0007669"/>
    <property type="project" value="UniProtKB-KW"/>
</dbReference>
<evidence type="ECO:0000256" key="18">
    <source>
        <dbReference type="SAM" id="Phobius"/>
    </source>
</evidence>
<dbReference type="InterPro" id="IPR013767">
    <property type="entry name" value="PAS_fold"/>
</dbReference>
<dbReference type="GO" id="GO:0005886">
    <property type="term" value="C:plasma membrane"/>
    <property type="evidence" value="ECO:0007669"/>
    <property type="project" value="UniProtKB-SubCell"/>
</dbReference>
<evidence type="ECO:0000256" key="11">
    <source>
        <dbReference type="ARBA" id="ARBA00022741"/>
    </source>
</evidence>
<organism evidence="20 21">
    <name type="scientific">Limnohabitans curvus</name>
    <dbReference type="NCBI Taxonomy" id="323423"/>
    <lineage>
        <taxon>Bacteria</taxon>
        <taxon>Pseudomonadati</taxon>
        <taxon>Pseudomonadota</taxon>
        <taxon>Betaproteobacteria</taxon>
        <taxon>Burkholderiales</taxon>
        <taxon>Comamonadaceae</taxon>
        <taxon>Limnohabitans</taxon>
    </lineage>
</organism>
<dbReference type="InterPro" id="IPR014310">
    <property type="entry name" value="Sig_transdc_His_kinase_PhoR"/>
</dbReference>
<evidence type="ECO:0000256" key="16">
    <source>
        <dbReference type="ARBA" id="ARBA00023136"/>
    </source>
</evidence>
<evidence type="ECO:0000256" key="7">
    <source>
        <dbReference type="ARBA" id="ARBA00022553"/>
    </source>
</evidence>
<keyword evidence="5" id="KW-0813">Transport</keyword>
<keyword evidence="13" id="KW-0067">ATP-binding</keyword>
<comment type="catalytic activity">
    <reaction evidence="1">
        <text>ATP + protein L-histidine = ADP + protein N-phospho-L-histidine.</text>
        <dbReference type="EC" id="2.7.13.3"/>
    </reaction>
</comment>
<evidence type="ECO:0000256" key="8">
    <source>
        <dbReference type="ARBA" id="ARBA00022592"/>
    </source>
</evidence>
<keyword evidence="14 18" id="KW-1133">Transmembrane helix</keyword>
<dbReference type="GO" id="GO:0006355">
    <property type="term" value="P:regulation of DNA-templated transcription"/>
    <property type="evidence" value="ECO:0007669"/>
    <property type="project" value="InterPro"/>
</dbReference>
<dbReference type="Pfam" id="PF00512">
    <property type="entry name" value="HisKA"/>
    <property type="match status" value="1"/>
</dbReference>
<evidence type="ECO:0000256" key="2">
    <source>
        <dbReference type="ARBA" id="ARBA00004236"/>
    </source>
</evidence>
<dbReference type="Gene3D" id="3.30.450.20">
    <property type="entry name" value="PAS domain"/>
    <property type="match status" value="1"/>
</dbReference>
<proteinExistence type="predicted"/>
<dbReference type="CDD" id="cd00082">
    <property type="entry name" value="HisKA"/>
    <property type="match status" value="1"/>
</dbReference>
<feature type="domain" description="Histidine kinase" evidence="19">
    <location>
        <begin position="219"/>
        <end position="444"/>
    </location>
</feature>
<dbReference type="SMART" id="SM00388">
    <property type="entry name" value="HisKA"/>
    <property type="match status" value="1"/>
</dbReference>
<dbReference type="InterPro" id="IPR003661">
    <property type="entry name" value="HisK_dim/P_dom"/>
</dbReference>
<dbReference type="InterPro" id="IPR050351">
    <property type="entry name" value="BphY/WalK/GraS-like"/>
</dbReference>
<dbReference type="Pfam" id="PF00989">
    <property type="entry name" value="PAS"/>
    <property type="match status" value="1"/>
</dbReference>
<dbReference type="FunFam" id="1.10.287.130:FF:000008">
    <property type="entry name" value="Two-component sensor histidine kinase"/>
    <property type="match status" value="1"/>
</dbReference>
<dbReference type="PANTHER" id="PTHR45453">
    <property type="entry name" value="PHOSPHATE REGULON SENSOR PROTEIN PHOR"/>
    <property type="match status" value="1"/>
</dbReference>
<comment type="subcellular location">
    <subcellularLocation>
        <location evidence="2">Cell membrane</location>
    </subcellularLocation>
</comment>
<dbReference type="SMART" id="SM00091">
    <property type="entry name" value="PAS"/>
    <property type="match status" value="1"/>
</dbReference>
<dbReference type="Proteomes" id="UP000251341">
    <property type="component" value="Unassembled WGS sequence"/>
</dbReference>
<evidence type="ECO:0000256" key="15">
    <source>
        <dbReference type="ARBA" id="ARBA00023012"/>
    </source>
</evidence>
<name>A0A315EM32_9BURK</name>
<protein>
    <recommendedName>
        <fullName evidence="4">Phosphate regulon sensor protein PhoR</fullName>
        <ecNumber evidence="3">2.7.13.3</ecNumber>
    </recommendedName>
</protein>
<keyword evidence="9" id="KW-0808">Transferase</keyword>
<evidence type="ECO:0000256" key="4">
    <source>
        <dbReference type="ARBA" id="ARBA00019665"/>
    </source>
</evidence>
<dbReference type="SUPFAM" id="SSF47384">
    <property type="entry name" value="Homodimeric domain of signal transducing histidine kinase"/>
    <property type="match status" value="1"/>
</dbReference>
<dbReference type="GO" id="GO:0004721">
    <property type="term" value="F:phosphoprotein phosphatase activity"/>
    <property type="evidence" value="ECO:0007669"/>
    <property type="project" value="TreeGrafter"/>
</dbReference>
<keyword evidence="8" id="KW-0592">Phosphate transport</keyword>
<dbReference type="GO" id="GO:0016036">
    <property type="term" value="P:cellular response to phosphate starvation"/>
    <property type="evidence" value="ECO:0007669"/>
    <property type="project" value="TreeGrafter"/>
</dbReference>
<dbReference type="EMBL" id="NESP01000001">
    <property type="protein sequence ID" value="PUE58301.1"/>
    <property type="molecule type" value="Genomic_DNA"/>
</dbReference>
<dbReference type="SUPFAM" id="SSF55785">
    <property type="entry name" value="PYP-like sensor domain (PAS domain)"/>
    <property type="match status" value="1"/>
</dbReference>
<evidence type="ECO:0000313" key="20">
    <source>
        <dbReference type="EMBL" id="PUE58301.1"/>
    </source>
</evidence>
<evidence type="ECO:0000256" key="17">
    <source>
        <dbReference type="ARBA" id="ARBA00025207"/>
    </source>
</evidence>
<evidence type="ECO:0000256" key="1">
    <source>
        <dbReference type="ARBA" id="ARBA00000085"/>
    </source>
</evidence>
<dbReference type="SMART" id="SM00387">
    <property type="entry name" value="HATPase_c"/>
    <property type="match status" value="1"/>
</dbReference>
<keyword evidence="12 20" id="KW-0418">Kinase</keyword>
<sequence length="449" mass="49727">MISRFLSFFSLLAFGAAIGFAWAVIGDKPQPVIYLLVGALTAGVIWMLVDAWRGYRVRSWLRHGDLGIVPQMSGWWGVVLERARKLLRERERSIDAGEQRLKDFLSAIQASPNGVVMLDANAQIEWCNQTAASQLGIHPERDVMQRIGNLLRDPVFTAYMAVEQPNEPIVMAGRKDRVERPVRISVQRHRYGEGKQLLLTRDVTMLEQAEAMRRDFVANVSHEIRTPLTVMSGFVETLQTLPLSVEEQKRYLALMAVQAIRMQGLVEDLLTLSRLEGSPIPNFSNTMRVSNLVQTCESEARGLSDAIAQGAAAQIIQFEMNPLLAQASLMGDPRELQSALSNLVSNAVRYTPAGGHIYVNVDQGVDGSLLISVRDTGAGIAAEHLPRLTERFYRVDRSRSRESGGTGLGLAIVKHVMQRHGGSLSITSEVGQGSCFKLVFPSTRWRLPA</sequence>
<keyword evidence="16 18" id="KW-0472">Membrane</keyword>
<dbReference type="SUPFAM" id="SSF55874">
    <property type="entry name" value="ATPase domain of HSP90 chaperone/DNA topoisomerase II/histidine kinase"/>
    <property type="match status" value="1"/>
</dbReference>
<accession>A0A315EM32</accession>
<keyword evidence="11" id="KW-0547">Nucleotide-binding</keyword>
<comment type="caution">
    <text evidence="20">The sequence shown here is derived from an EMBL/GenBank/DDBJ whole genome shotgun (WGS) entry which is preliminary data.</text>
</comment>
<evidence type="ECO:0000313" key="21">
    <source>
        <dbReference type="Proteomes" id="UP000251341"/>
    </source>
</evidence>
<dbReference type="Gene3D" id="1.10.287.130">
    <property type="match status" value="1"/>
</dbReference>
<evidence type="ECO:0000256" key="3">
    <source>
        <dbReference type="ARBA" id="ARBA00012438"/>
    </source>
</evidence>
<feature type="transmembrane region" description="Helical" evidence="18">
    <location>
        <begin position="33"/>
        <end position="52"/>
    </location>
</feature>
<evidence type="ECO:0000256" key="12">
    <source>
        <dbReference type="ARBA" id="ARBA00022777"/>
    </source>
</evidence>
<evidence type="ECO:0000256" key="10">
    <source>
        <dbReference type="ARBA" id="ARBA00022692"/>
    </source>
</evidence>
<dbReference type="FunFam" id="3.30.565.10:FF:000023">
    <property type="entry name" value="PAS domain-containing sensor histidine kinase"/>
    <property type="match status" value="1"/>
</dbReference>
<evidence type="ECO:0000256" key="14">
    <source>
        <dbReference type="ARBA" id="ARBA00022989"/>
    </source>
</evidence>
<evidence type="ECO:0000256" key="6">
    <source>
        <dbReference type="ARBA" id="ARBA00022475"/>
    </source>
</evidence>
<dbReference type="InterPro" id="IPR035965">
    <property type="entry name" value="PAS-like_dom_sf"/>
</dbReference>
<dbReference type="InterPro" id="IPR000014">
    <property type="entry name" value="PAS"/>
</dbReference>
<dbReference type="InterPro" id="IPR003594">
    <property type="entry name" value="HATPase_dom"/>
</dbReference>
<evidence type="ECO:0000256" key="13">
    <source>
        <dbReference type="ARBA" id="ARBA00022840"/>
    </source>
</evidence>
<dbReference type="EC" id="2.7.13.3" evidence="3"/>
<dbReference type="GO" id="GO:0000155">
    <property type="term" value="F:phosphorelay sensor kinase activity"/>
    <property type="evidence" value="ECO:0007669"/>
    <property type="project" value="InterPro"/>
</dbReference>
<dbReference type="AlphaFoldDB" id="A0A315EM32"/>
<comment type="function">
    <text evidence="17">Member of the two-component regulatory system PhoR/PhoB involved in the phosphate regulon genes expression. PhoR may function as a membrane-associated protein kinase that phosphorylates PhoB in response to environmental signals.</text>
</comment>
<dbReference type="InterPro" id="IPR036890">
    <property type="entry name" value="HATPase_C_sf"/>
</dbReference>
<dbReference type="RefSeq" id="WP_245912736.1">
    <property type="nucleotide sequence ID" value="NZ_NESP01000001.1"/>
</dbReference>